<keyword evidence="2" id="KW-1185">Reference proteome</keyword>
<name>A0A5N0DWH5_9NOCA</name>
<reference evidence="1 2" key="1">
    <citation type="submission" date="2019-09" db="EMBL/GenBank/DDBJ databases">
        <authorList>
            <person name="Wang X."/>
        </authorList>
    </citation>
    <scope>NUCLEOTIDE SEQUENCE [LARGE SCALE GENOMIC DNA]</scope>
    <source>
        <strain evidence="1 2">CICC 11023</strain>
    </source>
</reference>
<dbReference type="EMBL" id="VXLC01000035">
    <property type="protein sequence ID" value="KAA8880365.1"/>
    <property type="molecule type" value="Genomic_DNA"/>
</dbReference>
<evidence type="ECO:0000313" key="1">
    <source>
        <dbReference type="EMBL" id="KAA8880365.1"/>
    </source>
</evidence>
<proteinExistence type="predicted"/>
<gene>
    <name evidence="1" type="ORF">F3087_41580</name>
</gene>
<dbReference type="Proteomes" id="UP000323876">
    <property type="component" value="Unassembled WGS sequence"/>
</dbReference>
<organism evidence="1 2">
    <name type="scientific">Nocardia colli</name>
    <dbReference type="NCBI Taxonomy" id="2545717"/>
    <lineage>
        <taxon>Bacteria</taxon>
        <taxon>Bacillati</taxon>
        <taxon>Actinomycetota</taxon>
        <taxon>Actinomycetes</taxon>
        <taxon>Mycobacteriales</taxon>
        <taxon>Nocardiaceae</taxon>
        <taxon>Nocardia</taxon>
    </lineage>
</organism>
<protein>
    <submittedName>
        <fullName evidence="1">Uncharacterized protein</fullName>
    </submittedName>
</protein>
<dbReference type="AlphaFoldDB" id="A0A5N0DWH5"/>
<dbReference type="RefSeq" id="WP_150407689.1">
    <property type="nucleotide sequence ID" value="NZ_VXLC01000035.1"/>
</dbReference>
<dbReference type="OrthoDB" id="4546667at2"/>
<accession>A0A5N0DWH5</accession>
<comment type="caution">
    <text evidence="1">The sequence shown here is derived from an EMBL/GenBank/DDBJ whole genome shotgun (WGS) entry which is preliminary data.</text>
</comment>
<sequence>MSSLLNDHGLPTLSARNTAMMTTISDVNATVVADLFGISQITAHAWARYAQASWIAYLAARAACCTAWTSALR</sequence>
<evidence type="ECO:0000313" key="2">
    <source>
        <dbReference type="Proteomes" id="UP000323876"/>
    </source>
</evidence>